<keyword evidence="1 2" id="KW-0193">Cuticle</keyword>
<dbReference type="VEuPathDB" id="VectorBase:RPRC011144"/>
<dbReference type="Pfam" id="PF00379">
    <property type="entry name" value="Chitin_bind_4"/>
    <property type="match status" value="1"/>
</dbReference>
<evidence type="ECO:0000256" key="2">
    <source>
        <dbReference type="PROSITE-ProRule" id="PRU00497"/>
    </source>
</evidence>
<evidence type="ECO:0000256" key="1">
    <source>
        <dbReference type="ARBA" id="ARBA00022460"/>
    </source>
</evidence>
<dbReference type="PROSITE" id="PS00233">
    <property type="entry name" value="CHIT_BIND_RR_1"/>
    <property type="match status" value="1"/>
</dbReference>
<sequence>MKEKLYKCIALLAGSTLAARLDNTYLPARGTSGSGADLVSTPFGGSPGGGGGNGGFSGAAPSGPVIPILSFENNPNQGDGTYSWSYETGNGIKAQESGRPSSASGPEGPGTAAQGSFSYKGPDGQTYTITYTADENGFQAQGAHLPTPPPIPPEILQSLQQQGTADGGGGGGGNGGYSQNGGGSRRPGQQAFSPSTGYQYRK</sequence>
<dbReference type="HOGENOM" id="CLU_065450_2_1_1"/>
<name>R4FL49_RHOPR</name>
<proteinExistence type="evidence at transcript level"/>
<feature type="region of interest" description="Disordered" evidence="3">
    <location>
        <begin position="31"/>
        <end position="202"/>
    </location>
</feature>
<evidence type="ECO:0000313" key="4">
    <source>
        <dbReference type="EMBL" id="JAA75937.1"/>
    </source>
</evidence>
<evidence type="ECO:0000256" key="3">
    <source>
        <dbReference type="SAM" id="MobiDB-lite"/>
    </source>
</evidence>
<accession>R4FL49</accession>
<dbReference type="PANTHER" id="PTHR10380:SF173">
    <property type="entry name" value="CUTICULAR PROTEIN 47EF, ISOFORM C-RELATED"/>
    <property type="match status" value="1"/>
</dbReference>
<dbReference type="InterPro" id="IPR031311">
    <property type="entry name" value="CHIT_BIND_RR_consensus"/>
</dbReference>
<protein>
    <submittedName>
        <fullName evidence="4">Putative insect cuticle protein</fullName>
    </submittedName>
</protein>
<dbReference type="InterPro" id="IPR050468">
    <property type="entry name" value="Cuticle_Struct_Prot"/>
</dbReference>
<organism evidence="4">
    <name type="scientific">Rhodnius prolixus</name>
    <name type="common">Triatomid bug</name>
    <dbReference type="NCBI Taxonomy" id="13249"/>
    <lineage>
        <taxon>Eukaryota</taxon>
        <taxon>Metazoa</taxon>
        <taxon>Ecdysozoa</taxon>
        <taxon>Arthropoda</taxon>
        <taxon>Hexapoda</taxon>
        <taxon>Insecta</taxon>
        <taxon>Pterygota</taxon>
        <taxon>Neoptera</taxon>
        <taxon>Paraneoptera</taxon>
        <taxon>Hemiptera</taxon>
        <taxon>Heteroptera</taxon>
        <taxon>Panheteroptera</taxon>
        <taxon>Cimicomorpha</taxon>
        <taxon>Reduviidae</taxon>
        <taxon>Triatominae</taxon>
        <taxon>Rhodnius</taxon>
    </lineage>
</organism>
<feature type="compositionally biased region" description="Gly residues" evidence="3">
    <location>
        <begin position="165"/>
        <end position="185"/>
    </location>
</feature>
<dbReference type="AlphaFoldDB" id="R4FL49"/>
<dbReference type="PANTHER" id="PTHR10380">
    <property type="entry name" value="CUTICLE PROTEIN"/>
    <property type="match status" value="1"/>
</dbReference>
<dbReference type="GO" id="GO:0062129">
    <property type="term" value="C:chitin-based extracellular matrix"/>
    <property type="evidence" value="ECO:0007669"/>
    <property type="project" value="TreeGrafter"/>
</dbReference>
<reference evidence="4" key="1">
    <citation type="submission" date="2013-04" db="EMBL/GenBank/DDBJ databases">
        <title>An insight into the transcriptome of the digestive tract of the blood sucking bug, Rhodnius prolixus.</title>
        <authorList>
            <person name="Ribeiro J.M.C."/>
            <person name="Genta F.A."/>
            <person name="Sorgine M.H.F."/>
            <person name="Paiva-Silva G.O."/>
            <person name="Majerowicz D."/>
            <person name="Medeiros M."/>
            <person name="Koerich L."/>
            <person name="Terra W.R."/>
            <person name="Ferreira C."/>
            <person name="Pimentel A.C."/>
            <person name="Bisch P.M."/>
            <person name="Diniz M.M.P."/>
            <person name="Nascimento R."/>
            <person name="Salmon D."/>
            <person name="Silber A.M."/>
            <person name="Alves M."/>
            <person name="Oliveira M.F."/>
            <person name="Gondim K.C."/>
            <person name="Silva Neto M.A.C."/>
            <person name="Atella G.C."/>
            <person name="Araujo H."/>
            <person name="Dias F.S."/>
            <person name="Polycarpo C.R."/>
            <person name="Fampa P."/>
            <person name="Melo A.C."/>
            <person name="Tanaka A.S."/>
            <person name="Balczun C."/>
            <person name="Oliveira J.H.M."/>
            <person name="Goncalves R."/>
            <person name="Lazoski C."/>
            <person name="Pereira M.A."/>
            <person name="Rivera-Pomar R."/>
            <person name="Diambra L."/>
            <person name="Schaub G.A."/>
            <person name="Garcia E.S."/>
            <person name="Azambuja P."/>
            <person name="Braz G.R.C."/>
            <person name="Oliveira P.L."/>
        </authorList>
    </citation>
    <scope>NUCLEOTIDE SEQUENCE</scope>
</reference>
<dbReference type="InterPro" id="IPR000618">
    <property type="entry name" value="Insect_cuticle"/>
</dbReference>
<dbReference type="GO" id="GO:0008010">
    <property type="term" value="F:structural constituent of chitin-based larval cuticle"/>
    <property type="evidence" value="ECO:0007669"/>
    <property type="project" value="TreeGrafter"/>
</dbReference>
<feature type="compositionally biased region" description="Gly residues" evidence="3">
    <location>
        <begin position="45"/>
        <end position="57"/>
    </location>
</feature>
<feature type="compositionally biased region" description="Polar residues" evidence="3">
    <location>
        <begin position="190"/>
        <end position="202"/>
    </location>
</feature>
<dbReference type="PROSITE" id="PS51155">
    <property type="entry name" value="CHIT_BIND_RR_2"/>
    <property type="match status" value="1"/>
</dbReference>
<dbReference type="EMBL" id="GAHY01001573">
    <property type="protein sequence ID" value="JAA75937.1"/>
    <property type="molecule type" value="mRNA"/>
</dbReference>
<dbReference type="PRINTS" id="PR00947">
    <property type="entry name" value="CUTICLE"/>
</dbReference>
<feature type="compositionally biased region" description="Polar residues" evidence="3">
    <location>
        <begin position="71"/>
        <end position="88"/>
    </location>
</feature>